<reference evidence="2" key="1">
    <citation type="journal article" date="2020" name="bioRxiv">
        <title>Comparative genomics of Chlamydomonas.</title>
        <authorList>
            <person name="Craig R.J."/>
            <person name="Hasan A.R."/>
            <person name="Ness R.W."/>
            <person name="Keightley P.D."/>
        </authorList>
    </citation>
    <scope>NUCLEOTIDE SEQUENCE</scope>
    <source>
        <strain evidence="2">CCAP 11/173</strain>
    </source>
</reference>
<dbReference type="OrthoDB" id="555236at2759"/>
<sequence length="346" mass="35962">MQAAKSALVMDPFHTQPSDAGTAAQTTAGAVIEAARRVFAEFNDDHLAALKLAYARNHSLGALGRRGSAMLAATTHAALLEGCLVTEQRQLLLEVLDGKTALTDGLKHALLQLPGPSTTAADPAPASTPASTTTAMTAAPAATAEVPGSWYRKRVQQLSVAELGALMAEGGWLDPVMTWLWTALKASGWKVMMKSAANISPTLAELPCRTPCPAAAPKEYTVQAVVRLLVSEGLARAQSHVWPLTAQRILVELHLELVRSIHNASNAKQVSRIPLSKAVRLAVSSKYGGQPQVAAAPAAATDVGEQRSVLERATPVTPVTAASGDEPPPLPPAAAEMAAAAVAAQQ</sequence>
<evidence type="ECO:0000313" key="2">
    <source>
        <dbReference type="EMBL" id="KAG2451522.1"/>
    </source>
</evidence>
<dbReference type="Proteomes" id="UP000613740">
    <property type="component" value="Unassembled WGS sequence"/>
</dbReference>
<keyword evidence="3" id="KW-1185">Reference proteome</keyword>
<feature type="compositionally biased region" description="Low complexity" evidence="1">
    <location>
        <begin position="333"/>
        <end position="346"/>
    </location>
</feature>
<proteinExistence type="predicted"/>
<accession>A0A836B981</accession>
<dbReference type="AlphaFoldDB" id="A0A836B981"/>
<comment type="caution">
    <text evidence="2">The sequence shown here is derived from an EMBL/GenBank/DDBJ whole genome shotgun (WGS) entry which is preliminary data.</text>
</comment>
<protein>
    <submittedName>
        <fullName evidence="2">Uncharacterized protein</fullName>
    </submittedName>
</protein>
<feature type="region of interest" description="Disordered" evidence="1">
    <location>
        <begin position="304"/>
        <end position="346"/>
    </location>
</feature>
<name>A0A836B981_9CHLO</name>
<organism evidence="2 3">
    <name type="scientific">Chlamydomonas schloesseri</name>
    <dbReference type="NCBI Taxonomy" id="2026947"/>
    <lineage>
        <taxon>Eukaryota</taxon>
        <taxon>Viridiplantae</taxon>
        <taxon>Chlorophyta</taxon>
        <taxon>core chlorophytes</taxon>
        <taxon>Chlorophyceae</taxon>
        <taxon>CS clade</taxon>
        <taxon>Chlamydomonadales</taxon>
        <taxon>Chlamydomonadaceae</taxon>
        <taxon>Chlamydomonas</taxon>
    </lineage>
</organism>
<dbReference type="EMBL" id="JAEHOD010000008">
    <property type="protein sequence ID" value="KAG2451522.1"/>
    <property type="molecule type" value="Genomic_DNA"/>
</dbReference>
<gene>
    <name evidence="2" type="ORF">HYH02_004120</name>
</gene>
<evidence type="ECO:0000313" key="3">
    <source>
        <dbReference type="Proteomes" id="UP000613740"/>
    </source>
</evidence>
<evidence type="ECO:0000256" key="1">
    <source>
        <dbReference type="SAM" id="MobiDB-lite"/>
    </source>
</evidence>